<dbReference type="EMBL" id="VZPB01000004">
    <property type="protein sequence ID" value="KAB0584683.1"/>
    <property type="molecule type" value="Genomic_DNA"/>
</dbReference>
<dbReference type="Pfam" id="PF22396">
    <property type="entry name" value="DUF6976"/>
    <property type="match status" value="1"/>
</dbReference>
<dbReference type="Proteomes" id="UP000430120">
    <property type="component" value="Unassembled WGS sequence"/>
</dbReference>
<dbReference type="AlphaFoldDB" id="A0A643FFW3"/>
<organism evidence="1 2">
    <name type="scientific">Ideonella dechloratans</name>
    <dbReference type="NCBI Taxonomy" id="36863"/>
    <lineage>
        <taxon>Bacteria</taxon>
        <taxon>Pseudomonadati</taxon>
        <taxon>Pseudomonadota</taxon>
        <taxon>Betaproteobacteria</taxon>
        <taxon>Burkholderiales</taxon>
        <taxon>Sphaerotilaceae</taxon>
        <taxon>Ideonella</taxon>
    </lineage>
</organism>
<comment type="caution">
    <text evidence="1">The sequence shown here is derived from an EMBL/GenBank/DDBJ whole genome shotgun (WGS) entry which is preliminary data.</text>
</comment>
<gene>
    <name evidence="1" type="ORF">F7Q92_02295</name>
</gene>
<protein>
    <submittedName>
        <fullName evidence="1">Uncharacterized protein</fullName>
    </submittedName>
</protein>
<evidence type="ECO:0000313" key="2">
    <source>
        <dbReference type="Proteomes" id="UP000430120"/>
    </source>
</evidence>
<evidence type="ECO:0000313" key="1">
    <source>
        <dbReference type="EMBL" id="KAB0584683.1"/>
    </source>
</evidence>
<reference evidence="1 2" key="1">
    <citation type="submission" date="2019-09" db="EMBL/GenBank/DDBJ databases">
        <title>Draft genome sequences of 48 bacterial type strains from the CCUG.</title>
        <authorList>
            <person name="Tunovic T."/>
            <person name="Pineiro-Iglesias B."/>
            <person name="Unosson C."/>
            <person name="Inganas E."/>
            <person name="Ohlen M."/>
            <person name="Cardew S."/>
            <person name="Jensie-Markopoulos S."/>
            <person name="Salva-Serra F."/>
            <person name="Jaen-Luchoro D."/>
            <person name="Karlsson R."/>
            <person name="Svensson-Stadler L."/>
            <person name="Chun J."/>
            <person name="Moore E."/>
        </authorList>
    </citation>
    <scope>NUCLEOTIDE SEQUENCE [LARGE SCALE GENOMIC DNA]</scope>
    <source>
        <strain evidence="1 2">CCUG 30977</strain>
    </source>
</reference>
<accession>A0A643FFW3</accession>
<proteinExistence type="predicted"/>
<dbReference type="OrthoDB" id="5622143at2"/>
<name>A0A643FFW3_IDEDE</name>
<sequence>MNALTHRLVSLDEAARLIQARKPCCIAGDEALLRQLPRGDWIGGTIAYFMTDSGGTCSRQQVFVTELPAGPRPPGVRLYARSQLSRVCLDGPEHGFSVMVLPAFSEVHEAFAQEAPGYEDMYMKPLVGWVAGMHLDEPGTRPRVVDGQTGLLHDNAAVVIHLPLPETALVHVDILNLFTPGDGPVIEFARSGFTGGDCLIDGQPANLHDWWVRQGADPRWPLVADYHGALINVSIKALDAAHRRVEFYAPVFPGVGYRLARPLPDYSAAFARAAAGQTLASDPVFCCNCILNYLHGQLQGRRTGRFQGPMTFGEIGYQLLNQTLVHLSVEGL</sequence>
<keyword evidence="2" id="KW-1185">Reference proteome</keyword>
<dbReference type="RefSeq" id="WP_151122329.1">
    <property type="nucleotide sequence ID" value="NZ_CP088082.1"/>
</dbReference>
<dbReference type="InterPro" id="IPR054249">
    <property type="entry name" value="DUF6976"/>
</dbReference>